<evidence type="ECO:0000256" key="2">
    <source>
        <dbReference type="ARBA" id="ARBA00022475"/>
    </source>
</evidence>
<dbReference type="AlphaFoldDB" id="A0A5C5E8B8"/>
<dbReference type="GO" id="GO:0009103">
    <property type="term" value="P:lipopolysaccharide biosynthetic process"/>
    <property type="evidence" value="ECO:0007669"/>
    <property type="project" value="TreeGrafter"/>
</dbReference>
<comment type="caution">
    <text evidence="9">The sequence shown here is derived from an EMBL/GenBank/DDBJ whole genome shotgun (WGS) entry which is preliminary data.</text>
</comment>
<feature type="binding site" evidence="7">
    <location>
        <position position="231"/>
    </location>
    <ligand>
        <name>Mg(2+)</name>
        <dbReference type="ChEBI" id="CHEBI:18420"/>
    </ligand>
</feature>
<evidence type="ECO:0000256" key="1">
    <source>
        <dbReference type="ARBA" id="ARBA00004651"/>
    </source>
</evidence>
<evidence type="ECO:0000256" key="4">
    <source>
        <dbReference type="ARBA" id="ARBA00022692"/>
    </source>
</evidence>
<feature type="transmembrane region" description="Helical" evidence="8">
    <location>
        <begin position="201"/>
        <end position="220"/>
    </location>
</feature>
<organism evidence="9 10">
    <name type="scientific">Trichococcus shcherbakoviae subsp. psychrophilus</name>
    <dbReference type="NCBI Taxonomy" id="2585775"/>
    <lineage>
        <taxon>Bacteria</taxon>
        <taxon>Bacillati</taxon>
        <taxon>Bacillota</taxon>
        <taxon>Bacilli</taxon>
        <taxon>Lactobacillales</taxon>
        <taxon>Carnobacteriaceae</taxon>
        <taxon>Trichococcus</taxon>
    </lineage>
</organism>
<dbReference type="GO" id="GO:0005886">
    <property type="term" value="C:plasma membrane"/>
    <property type="evidence" value="ECO:0007669"/>
    <property type="project" value="UniProtKB-SubCell"/>
</dbReference>
<comment type="cofactor">
    <cofactor evidence="7">
        <name>Mg(2+)</name>
        <dbReference type="ChEBI" id="CHEBI:18420"/>
    </cofactor>
</comment>
<feature type="transmembrane region" description="Helical" evidence="8">
    <location>
        <begin position="227"/>
        <end position="248"/>
    </location>
</feature>
<dbReference type="PANTHER" id="PTHR22926">
    <property type="entry name" value="PHOSPHO-N-ACETYLMURAMOYL-PENTAPEPTIDE-TRANSFERASE"/>
    <property type="match status" value="1"/>
</dbReference>
<name>A0A5C5E8B8_9LACT</name>
<keyword evidence="4 8" id="KW-0812">Transmembrane</keyword>
<feature type="transmembrane region" description="Helical" evidence="8">
    <location>
        <begin position="15"/>
        <end position="41"/>
    </location>
</feature>
<feature type="transmembrane region" description="Helical" evidence="8">
    <location>
        <begin position="176"/>
        <end position="195"/>
    </location>
</feature>
<keyword evidence="5 8" id="KW-1133">Transmembrane helix</keyword>
<gene>
    <name evidence="9" type="ORF">FHK04_11345</name>
</gene>
<keyword evidence="6 8" id="KW-0472">Membrane</keyword>
<evidence type="ECO:0000256" key="7">
    <source>
        <dbReference type="PIRSR" id="PIRSR600715-1"/>
    </source>
</evidence>
<sequence length="377" mass="42135">MIKEIQGERRGPVSFFIRFMLLFGATILASMLFTYLFRAAARRFRWTDKPSEAKVHIKETPTMGGVAIFAAYWGAFFIGVPLSNRSGFAGIMFLSSLIILITGIIDDAYDLRPWQKMIGILTAANVLYFFTGIKIDSLTLDYFGTIEFHEAGYLVMMLWIVVITNAVNLMDGLDGLATGTSIISLSTMGFVSYFFTDYMDVATVVMIFLLVASLLGFLPFNFYPSSIFLGDTGSLFVGFMIAVLSLYGLKHATFVSLLIPVAILGVPLTDTIAAVLRRTLHKRSISAKDKSHLHHRLLRLGFTHRQTVLVIYALAIIFSLTAILFPISSFWGTVVLVVGLIFGVMLFIASFNLLDSNRSKLRKTLYRLLREKDDKNK</sequence>
<evidence type="ECO:0000256" key="5">
    <source>
        <dbReference type="ARBA" id="ARBA00022989"/>
    </source>
</evidence>
<comment type="subcellular location">
    <subcellularLocation>
        <location evidence="1">Cell membrane</location>
        <topology evidence="1">Multi-pass membrane protein</topology>
    </subcellularLocation>
</comment>
<evidence type="ECO:0000256" key="6">
    <source>
        <dbReference type="ARBA" id="ARBA00023136"/>
    </source>
</evidence>
<dbReference type="GO" id="GO:0046872">
    <property type="term" value="F:metal ion binding"/>
    <property type="evidence" value="ECO:0007669"/>
    <property type="project" value="UniProtKB-KW"/>
</dbReference>
<proteinExistence type="predicted"/>
<evidence type="ECO:0000256" key="3">
    <source>
        <dbReference type="ARBA" id="ARBA00022679"/>
    </source>
</evidence>
<feature type="transmembrane region" description="Helical" evidence="8">
    <location>
        <begin position="151"/>
        <end position="169"/>
    </location>
</feature>
<feature type="binding site" evidence="7">
    <location>
        <position position="168"/>
    </location>
    <ligand>
        <name>Mg(2+)</name>
        <dbReference type="ChEBI" id="CHEBI:18420"/>
    </ligand>
</feature>
<dbReference type="GO" id="GO:0044038">
    <property type="term" value="P:cell wall macromolecule biosynthetic process"/>
    <property type="evidence" value="ECO:0007669"/>
    <property type="project" value="TreeGrafter"/>
</dbReference>
<dbReference type="PANTHER" id="PTHR22926:SF3">
    <property type="entry name" value="UNDECAPRENYL-PHOSPHATE ALPHA-N-ACETYLGLUCOSAMINYL 1-PHOSPHATE TRANSFERASE"/>
    <property type="match status" value="1"/>
</dbReference>
<feature type="transmembrane region" description="Helical" evidence="8">
    <location>
        <begin position="62"/>
        <end position="82"/>
    </location>
</feature>
<feature type="transmembrane region" description="Helical" evidence="8">
    <location>
        <begin position="308"/>
        <end position="327"/>
    </location>
</feature>
<keyword evidence="10" id="KW-1185">Reference proteome</keyword>
<feature type="transmembrane region" description="Helical" evidence="8">
    <location>
        <begin position="333"/>
        <end position="354"/>
    </location>
</feature>
<feature type="transmembrane region" description="Helical" evidence="8">
    <location>
        <begin position="254"/>
        <end position="276"/>
    </location>
</feature>
<dbReference type="GO" id="GO:0071555">
    <property type="term" value="P:cell wall organization"/>
    <property type="evidence" value="ECO:0007669"/>
    <property type="project" value="TreeGrafter"/>
</dbReference>
<dbReference type="GO" id="GO:0016780">
    <property type="term" value="F:phosphotransferase activity, for other substituted phosphate groups"/>
    <property type="evidence" value="ECO:0007669"/>
    <property type="project" value="InterPro"/>
</dbReference>
<dbReference type="InterPro" id="IPR000715">
    <property type="entry name" value="Glycosyl_transferase_4"/>
</dbReference>
<accession>A0A5C5E8B8</accession>
<protein>
    <submittedName>
        <fullName evidence="9">Undecaprenyl/decaprenyl-phosphate alpha-N-acetylglucosaminyl 1-phosphate transferase</fullName>
    </submittedName>
</protein>
<feature type="transmembrane region" description="Helical" evidence="8">
    <location>
        <begin position="117"/>
        <end position="135"/>
    </location>
</feature>
<evidence type="ECO:0000313" key="9">
    <source>
        <dbReference type="EMBL" id="TNV68775.1"/>
    </source>
</evidence>
<dbReference type="Proteomes" id="UP000313395">
    <property type="component" value="Unassembled WGS sequence"/>
</dbReference>
<evidence type="ECO:0000256" key="8">
    <source>
        <dbReference type="SAM" id="Phobius"/>
    </source>
</evidence>
<keyword evidence="7" id="KW-0460">Magnesium</keyword>
<dbReference type="CDD" id="cd06853">
    <property type="entry name" value="GT_WecA_like"/>
    <property type="match status" value="1"/>
</dbReference>
<reference evidence="9 10" key="1">
    <citation type="submission" date="2019-06" db="EMBL/GenBank/DDBJ databases">
        <title>Description Trichococcus psychrophilus sp. nov., isolated from a cold spring, by genomic and phenotypic analyses.</title>
        <authorList>
            <person name="Zakharyuk A."/>
        </authorList>
    </citation>
    <scope>NUCLEOTIDE SEQUENCE [LARGE SCALE GENOMIC DNA]</scope>
    <source>
        <strain evidence="9 10">SKBG</strain>
    </source>
</reference>
<evidence type="ECO:0000313" key="10">
    <source>
        <dbReference type="Proteomes" id="UP000313395"/>
    </source>
</evidence>
<dbReference type="Pfam" id="PF00953">
    <property type="entry name" value="Glycos_transf_4"/>
    <property type="match status" value="1"/>
</dbReference>
<dbReference type="EMBL" id="VENO01000003">
    <property type="protein sequence ID" value="TNV68775.1"/>
    <property type="molecule type" value="Genomic_DNA"/>
</dbReference>
<keyword evidence="3 9" id="KW-0808">Transferase</keyword>
<keyword evidence="7" id="KW-0479">Metal-binding</keyword>
<keyword evidence="2" id="KW-1003">Cell membrane</keyword>
<feature type="transmembrane region" description="Helical" evidence="8">
    <location>
        <begin position="88"/>
        <end position="105"/>
    </location>
</feature>